<dbReference type="KEGG" id="cpre:Csp1_25250"/>
<dbReference type="STRING" id="1737425.GCA_900049755_01369"/>
<reference evidence="6" key="1">
    <citation type="submission" date="2017-11" db="EMBL/GenBank/DDBJ databases">
        <title>Otitis media/interna in a cat caused by the recently described species Corynebacterium provencense.</title>
        <authorList>
            <person name="Kittl S."/>
            <person name="Brodard I."/>
            <person name="Rychener L."/>
            <person name="Jores J."/>
            <person name="Roosje P."/>
            <person name="Gobeli Brawand S."/>
        </authorList>
    </citation>
    <scope>NUCLEOTIDE SEQUENCE [LARGE SCALE GENOMIC DNA]</scope>
    <source>
        <strain evidence="6">17KM38</strain>
    </source>
</reference>
<keyword evidence="2 5" id="KW-0560">Oxidoreductase</keyword>
<dbReference type="InterPro" id="IPR012349">
    <property type="entry name" value="Split_barrel_FMN-bd"/>
</dbReference>
<keyword evidence="5" id="KW-0503">Monooxygenase</keyword>
<dbReference type="Proteomes" id="UP000247696">
    <property type="component" value="Chromosome"/>
</dbReference>
<evidence type="ECO:0000313" key="6">
    <source>
        <dbReference type="Proteomes" id="UP000247696"/>
    </source>
</evidence>
<accession>A0A2Z3Z0Y6</accession>
<dbReference type="OrthoDB" id="9792858at2"/>
<dbReference type="SMART" id="SM00903">
    <property type="entry name" value="Flavin_Reduct"/>
    <property type="match status" value="1"/>
</dbReference>
<dbReference type="PANTHER" id="PTHR30466:SF1">
    <property type="entry name" value="FMN REDUCTASE (NADH) RUTF"/>
    <property type="match status" value="1"/>
</dbReference>
<dbReference type="GO" id="GO:0042602">
    <property type="term" value="F:riboflavin reductase (NADPH) activity"/>
    <property type="evidence" value="ECO:0007669"/>
    <property type="project" value="TreeGrafter"/>
</dbReference>
<evidence type="ECO:0000256" key="2">
    <source>
        <dbReference type="ARBA" id="ARBA00023002"/>
    </source>
</evidence>
<proteinExistence type="inferred from homology"/>
<feature type="region of interest" description="Disordered" evidence="3">
    <location>
        <begin position="157"/>
        <end position="178"/>
    </location>
</feature>
<dbReference type="InterPro" id="IPR050268">
    <property type="entry name" value="NADH-dep_flavin_reductase"/>
</dbReference>
<dbReference type="EC" id="1.5.1.37" evidence="5"/>
<comment type="similarity">
    <text evidence="1">Belongs to the non-flavoprotein flavin reductase family.</text>
</comment>
<dbReference type="RefSeq" id="WP_110482236.1">
    <property type="nucleotide sequence ID" value="NZ_CP024988.1"/>
</dbReference>
<name>A0A2Z3Z0Y6_9CORY</name>
<dbReference type="Gene3D" id="2.30.110.10">
    <property type="entry name" value="Electron Transport, Fmn-binding Protein, Chain A"/>
    <property type="match status" value="1"/>
</dbReference>
<dbReference type="InterPro" id="IPR002563">
    <property type="entry name" value="Flavin_Rdtase-like_dom"/>
</dbReference>
<dbReference type="SUPFAM" id="SSF50475">
    <property type="entry name" value="FMN-binding split barrel"/>
    <property type="match status" value="1"/>
</dbReference>
<sequence>MTATAEGFRNLFRQTPQAVWVLTTRDSDGVPFGVTVTSLTPVSSDPPTVTFALHSTSSVLPVFAESPRILAQVVSVDGEDTARHFAAPGIDRFSTVEDSHGPGGLPAVEDCCGRMLIRVDRVLPVADSALFIGTVQVTWIPLDPREPAVYRNRTYTRTDAGSQGDPVLQNFRMGHDDD</sequence>
<evidence type="ECO:0000256" key="1">
    <source>
        <dbReference type="ARBA" id="ARBA00008898"/>
    </source>
</evidence>
<evidence type="ECO:0000313" key="5">
    <source>
        <dbReference type="EMBL" id="AWT27273.1"/>
    </source>
</evidence>
<dbReference type="PANTHER" id="PTHR30466">
    <property type="entry name" value="FLAVIN REDUCTASE"/>
    <property type="match status" value="1"/>
</dbReference>
<evidence type="ECO:0000256" key="3">
    <source>
        <dbReference type="SAM" id="MobiDB-lite"/>
    </source>
</evidence>
<keyword evidence="6" id="KW-1185">Reference proteome</keyword>
<evidence type="ECO:0000259" key="4">
    <source>
        <dbReference type="SMART" id="SM00903"/>
    </source>
</evidence>
<feature type="domain" description="Flavin reductase like" evidence="4">
    <location>
        <begin position="12"/>
        <end position="157"/>
    </location>
</feature>
<dbReference type="GO" id="GO:0004497">
    <property type="term" value="F:monooxygenase activity"/>
    <property type="evidence" value="ECO:0007669"/>
    <property type="project" value="UniProtKB-KW"/>
</dbReference>
<dbReference type="Pfam" id="PF01613">
    <property type="entry name" value="Flavin_Reduct"/>
    <property type="match status" value="1"/>
</dbReference>
<organism evidence="5 6">
    <name type="scientific">Corynebacterium provencense</name>
    <dbReference type="NCBI Taxonomy" id="1737425"/>
    <lineage>
        <taxon>Bacteria</taxon>
        <taxon>Bacillati</taxon>
        <taxon>Actinomycetota</taxon>
        <taxon>Actinomycetes</taxon>
        <taxon>Mycobacteriales</taxon>
        <taxon>Corynebacteriaceae</taxon>
        <taxon>Corynebacterium</taxon>
    </lineage>
</organism>
<dbReference type="EMBL" id="CP024988">
    <property type="protein sequence ID" value="AWT27273.1"/>
    <property type="molecule type" value="Genomic_DNA"/>
</dbReference>
<protein>
    <submittedName>
        <fullName evidence="5">4-hydroxyphenylacetate 3-monooxygenase reductase component</fullName>
        <ecNumber evidence="5">1.5.1.37</ecNumber>
    </submittedName>
</protein>
<dbReference type="GO" id="GO:0010181">
    <property type="term" value="F:FMN binding"/>
    <property type="evidence" value="ECO:0007669"/>
    <property type="project" value="InterPro"/>
</dbReference>
<gene>
    <name evidence="5" type="primary">hpaC</name>
    <name evidence="5" type="ORF">Csp1_25250</name>
</gene>
<dbReference type="AlphaFoldDB" id="A0A2Z3Z0Y6"/>